<comment type="caution">
    <text evidence="1">The sequence shown here is derived from an EMBL/GenBank/DDBJ whole genome shotgun (WGS) entry which is preliminary data.</text>
</comment>
<sequence>SSISEETTIFDDFFIDDSDITPLLQQKSKALGGKLKDDV</sequence>
<keyword evidence="2" id="KW-1185">Reference proteome</keyword>
<dbReference type="Proteomes" id="UP000789375">
    <property type="component" value="Unassembled WGS sequence"/>
</dbReference>
<reference evidence="1" key="1">
    <citation type="submission" date="2021-06" db="EMBL/GenBank/DDBJ databases">
        <authorList>
            <person name="Kallberg Y."/>
            <person name="Tangrot J."/>
            <person name="Rosling A."/>
        </authorList>
    </citation>
    <scope>NUCLEOTIDE SEQUENCE</scope>
    <source>
        <strain evidence="1">87-6 pot B 2015</strain>
    </source>
</reference>
<organism evidence="1 2">
    <name type="scientific">Funneliformis mosseae</name>
    <name type="common">Endomycorrhizal fungus</name>
    <name type="synonym">Glomus mosseae</name>
    <dbReference type="NCBI Taxonomy" id="27381"/>
    <lineage>
        <taxon>Eukaryota</taxon>
        <taxon>Fungi</taxon>
        <taxon>Fungi incertae sedis</taxon>
        <taxon>Mucoromycota</taxon>
        <taxon>Glomeromycotina</taxon>
        <taxon>Glomeromycetes</taxon>
        <taxon>Glomerales</taxon>
        <taxon>Glomeraceae</taxon>
        <taxon>Funneliformis</taxon>
    </lineage>
</organism>
<evidence type="ECO:0000313" key="2">
    <source>
        <dbReference type="Proteomes" id="UP000789375"/>
    </source>
</evidence>
<proteinExistence type="predicted"/>
<gene>
    <name evidence="1" type="ORF">FMOSSE_LOCUS13704</name>
</gene>
<dbReference type="EMBL" id="CAJVPP010008635">
    <property type="protein sequence ID" value="CAG8698474.1"/>
    <property type="molecule type" value="Genomic_DNA"/>
</dbReference>
<evidence type="ECO:0000313" key="1">
    <source>
        <dbReference type="EMBL" id="CAG8698474.1"/>
    </source>
</evidence>
<accession>A0A9N9HNY9</accession>
<protein>
    <submittedName>
        <fullName evidence="1">1499_t:CDS:1</fullName>
    </submittedName>
</protein>
<feature type="non-terminal residue" evidence="1">
    <location>
        <position position="1"/>
    </location>
</feature>
<dbReference type="AlphaFoldDB" id="A0A9N9HNY9"/>
<name>A0A9N9HNY9_FUNMO</name>